<evidence type="ECO:0000313" key="5">
    <source>
        <dbReference type="Proteomes" id="UP001056035"/>
    </source>
</evidence>
<evidence type="ECO:0000313" key="4">
    <source>
        <dbReference type="EMBL" id="UTI66662.1"/>
    </source>
</evidence>
<dbReference type="Proteomes" id="UP001056035">
    <property type="component" value="Chromosome"/>
</dbReference>
<dbReference type="CDD" id="cd08291">
    <property type="entry name" value="ETR_like_1"/>
    <property type="match status" value="1"/>
</dbReference>
<dbReference type="Gene3D" id="3.40.50.720">
    <property type="entry name" value="NAD(P)-binding Rossmann-like Domain"/>
    <property type="match status" value="1"/>
</dbReference>
<dbReference type="EMBL" id="CP098502">
    <property type="protein sequence ID" value="UTI66662.1"/>
    <property type="molecule type" value="Genomic_DNA"/>
</dbReference>
<accession>A0ABY5E0I2</accession>
<dbReference type="InterPro" id="IPR020843">
    <property type="entry name" value="ER"/>
</dbReference>
<keyword evidence="5" id="KW-1185">Reference proteome</keyword>
<protein>
    <submittedName>
        <fullName evidence="4">Zinc-binding dehydrogenase</fullName>
    </submittedName>
</protein>
<dbReference type="SUPFAM" id="SSF50129">
    <property type="entry name" value="GroES-like"/>
    <property type="match status" value="1"/>
</dbReference>
<gene>
    <name evidence="4" type="ORF">NBH00_10745</name>
</gene>
<dbReference type="Gene3D" id="3.90.180.10">
    <property type="entry name" value="Medium-chain alcohol dehydrogenases, catalytic domain"/>
    <property type="match status" value="1"/>
</dbReference>
<dbReference type="InterPro" id="IPR011032">
    <property type="entry name" value="GroES-like_sf"/>
</dbReference>
<evidence type="ECO:0000259" key="3">
    <source>
        <dbReference type="SMART" id="SM00829"/>
    </source>
</evidence>
<keyword evidence="1" id="KW-0521">NADP</keyword>
<name>A0ABY5E0I2_9ACTN</name>
<dbReference type="SMART" id="SM00829">
    <property type="entry name" value="PKS_ER"/>
    <property type="match status" value="1"/>
</dbReference>
<dbReference type="RefSeq" id="WP_254573330.1">
    <property type="nucleotide sequence ID" value="NZ_CP098502.1"/>
</dbReference>
<dbReference type="PANTHER" id="PTHR48106:SF18">
    <property type="entry name" value="QUINONE OXIDOREDUCTASE PIG3"/>
    <property type="match status" value="1"/>
</dbReference>
<keyword evidence="2" id="KW-0560">Oxidoreductase</keyword>
<dbReference type="PANTHER" id="PTHR48106">
    <property type="entry name" value="QUINONE OXIDOREDUCTASE PIG3-RELATED"/>
    <property type="match status" value="1"/>
</dbReference>
<evidence type="ECO:0000256" key="2">
    <source>
        <dbReference type="ARBA" id="ARBA00023002"/>
    </source>
</evidence>
<dbReference type="SUPFAM" id="SSF51735">
    <property type="entry name" value="NAD(P)-binding Rossmann-fold domains"/>
    <property type="match status" value="1"/>
</dbReference>
<organism evidence="4 5">
    <name type="scientific">Paraconexibacter antarcticus</name>
    <dbReference type="NCBI Taxonomy" id="2949664"/>
    <lineage>
        <taxon>Bacteria</taxon>
        <taxon>Bacillati</taxon>
        <taxon>Actinomycetota</taxon>
        <taxon>Thermoleophilia</taxon>
        <taxon>Solirubrobacterales</taxon>
        <taxon>Paraconexibacteraceae</taxon>
        <taxon>Paraconexibacter</taxon>
    </lineage>
</organism>
<feature type="domain" description="Enoyl reductase (ER)" evidence="3">
    <location>
        <begin position="12"/>
        <end position="323"/>
    </location>
</feature>
<evidence type="ECO:0000256" key="1">
    <source>
        <dbReference type="ARBA" id="ARBA00022857"/>
    </source>
</evidence>
<dbReference type="InterPro" id="IPR036291">
    <property type="entry name" value="NAD(P)-bd_dom_sf"/>
</dbReference>
<sequence length="370" mass="38471">MTTGRSLRSLIASDGTLRLSLVERDIPEPTGSQVVVAVEASPINPSDLGVLLGAVDPAGLRRDGAEIVGEVPAAALAVYRDRLDKPLPVGNEGAGIVVAAGPDAAHLVGRRVALFGGLMWADFRVADAAAVVELPDDVSTPAGAALFVNPLTALSMVETMRAEGHTALVHTAAASNLGQMLVRICAADGIGLVNIVRRADHVRLLRDLGAEHVVDSSLPDFSGRLTEAIRATGATLAFDAIGGGTLAGDILTAMEHAQPPLQSWTPYGTTVPKQVYIYGALDFSPTVIDRRFGLTWGVGGFLLTNALGRLGGEAIARMRARVIAEATTTFASGYAQTIGLADVLDLETLVAASKRGTGSKFLIDPSRDRT</sequence>
<reference evidence="4 5" key="1">
    <citation type="submission" date="2022-06" db="EMBL/GenBank/DDBJ databases">
        <title>Paraconexibacter antarcticus.</title>
        <authorList>
            <person name="Kim C.S."/>
        </authorList>
    </citation>
    <scope>NUCLEOTIDE SEQUENCE [LARGE SCALE GENOMIC DNA]</scope>
    <source>
        <strain evidence="4 5">02-257</strain>
    </source>
</reference>
<proteinExistence type="predicted"/>